<dbReference type="Proteomes" id="UP000040841">
    <property type="component" value="Unassembled WGS sequence"/>
</dbReference>
<evidence type="ECO:0000256" key="6">
    <source>
        <dbReference type="ARBA" id="ARBA00023002"/>
    </source>
</evidence>
<dbReference type="EMBL" id="CQBM01000005">
    <property type="protein sequence ID" value="CNI17995.1"/>
    <property type="molecule type" value="Genomic_DNA"/>
</dbReference>
<dbReference type="PANTHER" id="PTHR43876">
    <property type="entry name" value="UBIQUINONE BIOSYNTHESIS MONOOXYGENASE COQ6, MITOCHONDRIAL"/>
    <property type="match status" value="1"/>
</dbReference>
<keyword evidence="5" id="KW-0274">FAD</keyword>
<sequence length="389" mass="42255">MSVIIVGGGMAGATLALAISSLTQGRVPVALVEAQQPDNRAHPGFDARAIALAQGTCQQLDRIGIWSALADCATAIDHVHVSDSGHSGCVNLRAHDYRVPALGHVIELHDAGQRLFALLQQAPGVTLHCPATVVDVVRTAESARVTLDNGQQLSAKLLVAADGSHSTLARACNIQWQQQDYQQIAVIANVTTSELPEGRAFERFTRHGPLALLPMSQGRSSLVWCHAKQDRQQVDSWDDARFLAELQRAFGWRLGKMCHVGQRHSYPLQLLTASRHVSHRLALVGNAAQTLHPIAGQGFNLGLRDVMSLAETIALAGSDLGDYGVLAQYQQRRRQDQQATIGVTDGLIRLFANRYGPLVVGRNLALMSMEYMPAVRDAFARRTLGWVDR</sequence>
<evidence type="ECO:0000256" key="3">
    <source>
        <dbReference type="ARBA" id="ARBA00005349"/>
    </source>
</evidence>
<dbReference type="NCBIfam" id="NF004356">
    <property type="entry name" value="PRK05732.1"/>
    <property type="match status" value="1"/>
</dbReference>
<dbReference type="Pfam" id="PF01494">
    <property type="entry name" value="FAD_binding_3"/>
    <property type="match status" value="1"/>
</dbReference>
<evidence type="ECO:0000256" key="2">
    <source>
        <dbReference type="ARBA" id="ARBA00004749"/>
    </source>
</evidence>
<dbReference type="NCBIfam" id="TIGR01984">
    <property type="entry name" value="UbiH"/>
    <property type="match status" value="1"/>
</dbReference>
<dbReference type="EC" id="1.14.13.-" evidence="10"/>
<evidence type="ECO:0000256" key="5">
    <source>
        <dbReference type="ARBA" id="ARBA00022827"/>
    </source>
</evidence>
<comment type="cofactor">
    <cofactor evidence="1">
        <name>FAD</name>
        <dbReference type="ChEBI" id="CHEBI:57692"/>
    </cofactor>
</comment>
<dbReference type="AlphaFoldDB" id="A0AA36LMJ1"/>
<feature type="domain" description="FAD-binding" evidence="9">
    <location>
        <begin position="2"/>
        <end position="340"/>
    </location>
</feature>
<dbReference type="GO" id="GO:0071949">
    <property type="term" value="F:FAD binding"/>
    <property type="evidence" value="ECO:0007669"/>
    <property type="project" value="InterPro"/>
</dbReference>
<proteinExistence type="inferred from homology"/>
<comment type="similarity">
    <text evidence="3">Belongs to the UbiH/COQ6 family.</text>
</comment>
<keyword evidence="7" id="KW-0503">Monooxygenase</keyword>
<evidence type="ECO:0000313" key="11">
    <source>
        <dbReference type="Proteomes" id="UP000040841"/>
    </source>
</evidence>
<comment type="subunit">
    <text evidence="8">Component of the Ubi complex metabolon, which regroups five ubiquinone biosynthesis proteins (UbiE, UbiF, UbiG, UbiH and UbiI) and two accessory factors (UbiK and the lipid-binding protein UbiJ).</text>
</comment>
<evidence type="ECO:0000256" key="7">
    <source>
        <dbReference type="ARBA" id="ARBA00023033"/>
    </source>
</evidence>
<evidence type="ECO:0000256" key="8">
    <source>
        <dbReference type="ARBA" id="ARBA00065734"/>
    </source>
</evidence>
<evidence type="ECO:0000256" key="4">
    <source>
        <dbReference type="ARBA" id="ARBA00022630"/>
    </source>
</evidence>
<dbReference type="NCBIfam" id="TIGR01988">
    <property type="entry name" value="Ubi-OHases"/>
    <property type="match status" value="1"/>
</dbReference>
<dbReference type="InterPro" id="IPR018168">
    <property type="entry name" value="Ubi_Hdrlase_CS"/>
</dbReference>
<dbReference type="Gene3D" id="3.50.50.60">
    <property type="entry name" value="FAD/NAD(P)-binding domain"/>
    <property type="match status" value="2"/>
</dbReference>
<reference evidence="10 11" key="1">
    <citation type="submission" date="2015-03" db="EMBL/GenBank/DDBJ databases">
        <authorList>
            <consortium name="Pathogen Informatics"/>
            <person name="Murphy D."/>
        </authorList>
    </citation>
    <scope>NUCLEOTIDE SEQUENCE [LARGE SCALE GENOMIC DNA]</scope>
    <source>
        <strain evidence="10 11">FE82747</strain>
    </source>
</reference>
<accession>A0AA36LMJ1</accession>
<dbReference type="GO" id="GO:0110142">
    <property type="term" value="C:ubiquinone biosynthesis complex"/>
    <property type="evidence" value="ECO:0007669"/>
    <property type="project" value="UniProtKB-ARBA"/>
</dbReference>
<evidence type="ECO:0000313" key="10">
    <source>
        <dbReference type="EMBL" id="CNI17995.1"/>
    </source>
</evidence>
<dbReference type="InterPro" id="IPR011295">
    <property type="entry name" value="UbiH"/>
</dbReference>
<protein>
    <submittedName>
        <fullName evidence="10">2-octaprenyl-6-methoxyphenyl hydroxylase</fullName>
        <ecNumber evidence="10">1.14.13.-</ecNumber>
    </submittedName>
</protein>
<dbReference type="InterPro" id="IPR051205">
    <property type="entry name" value="UbiH/COQ6_monooxygenase"/>
</dbReference>
<dbReference type="PRINTS" id="PR00420">
    <property type="entry name" value="RNGMNOXGNASE"/>
</dbReference>
<dbReference type="FunFam" id="3.50.50.60:FF:000123">
    <property type="entry name" value="2-octaprenyl-6-methoxyphenyl hydroxylase"/>
    <property type="match status" value="1"/>
</dbReference>
<dbReference type="RefSeq" id="WP_049647787.1">
    <property type="nucleotide sequence ID" value="NZ_CABHYS010000008.1"/>
</dbReference>
<comment type="caution">
    <text evidence="10">The sequence shown here is derived from an EMBL/GenBank/DDBJ whole genome shotgun (WGS) entry which is preliminary data.</text>
</comment>
<name>A0AA36LMJ1_YERMO</name>
<dbReference type="FunFam" id="3.50.50.60:FF:000021">
    <property type="entry name" value="Ubiquinone biosynthesis monooxygenase COQ6"/>
    <property type="match status" value="1"/>
</dbReference>
<dbReference type="PANTHER" id="PTHR43876:SF8">
    <property type="entry name" value="2-OCTAPRENYL-6-METHOXYPHENOL HYDROXYLASE"/>
    <property type="match status" value="1"/>
</dbReference>
<keyword evidence="6 10" id="KW-0560">Oxidoreductase</keyword>
<comment type="pathway">
    <text evidence="2">Cofactor biosynthesis; ubiquinone biosynthesis.</text>
</comment>
<dbReference type="InterPro" id="IPR036188">
    <property type="entry name" value="FAD/NAD-bd_sf"/>
</dbReference>
<dbReference type="PROSITE" id="PS01304">
    <property type="entry name" value="UBIH"/>
    <property type="match status" value="1"/>
</dbReference>
<evidence type="ECO:0000259" key="9">
    <source>
        <dbReference type="Pfam" id="PF01494"/>
    </source>
</evidence>
<keyword evidence="4" id="KW-0285">Flavoprotein</keyword>
<dbReference type="InterPro" id="IPR002938">
    <property type="entry name" value="FAD-bd"/>
</dbReference>
<evidence type="ECO:0000256" key="1">
    <source>
        <dbReference type="ARBA" id="ARBA00001974"/>
    </source>
</evidence>
<dbReference type="GO" id="GO:0006744">
    <property type="term" value="P:ubiquinone biosynthetic process"/>
    <property type="evidence" value="ECO:0007669"/>
    <property type="project" value="InterPro"/>
</dbReference>
<organism evidence="10 11">
    <name type="scientific">Yersinia mollaretii</name>
    <dbReference type="NCBI Taxonomy" id="33060"/>
    <lineage>
        <taxon>Bacteria</taxon>
        <taxon>Pseudomonadati</taxon>
        <taxon>Pseudomonadota</taxon>
        <taxon>Gammaproteobacteria</taxon>
        <taxon>Enterobacterales</taxon>
        <taxon>Yersiniaceae</taxon>
        <taxon>Yersinia</taxon>
    </lineage>
</organism>
<gene>
    <name evidence="10" type="primary">ubiH</name>
    <name evidence="10" type="ORF">ERS008502_02492</name>
</gene>
<dbReference type="SUPFAM" id="SSF51905">
    <property type="entry name" value="FAD/NAD(P)-binding domain"/>
    <property type="match status" value="1"/>
</dbReference>
<dbReference type="InterPro" id="IPR010971">
    <property type="entry name" value="UbiH/COQ6"/>
</dbReference>
<dbReference type="GO" id="GO:0008681">
    <property type="term" value="F:2-octaprenyl-6-methoxyphenol hydroxylase activity"/>
    <property type="evidence" value="ECO:0007669"/>
    <property type="project" value="InterPro"/>
</dbReference>